<organism evidence="13 14">
    <name type="scientific">Botryotinia fuckeliana (strain B05.10)</name>
    <name type="common">Noble rot fungus</name>
    <name type="synonym">Botrytis cinerea</name>
    <dbReference type="NCBI Taxonomy" id="332648"/>
    <lineage>
        <taxon>Eukaryota</taxon>
        <taxon>Fungi</taxon>
        <taxon>Dikarya</taxon>
        <taxon>Ascomycota</taxon>
        <taxon>Pezizomycotina</taxon>
        <taxon>Leotiomycetes</taxon>
        <taxon>Helotiales</taxon>
        <taxon>Sclerotiniaceae</taxon>
        <taxon>Botrytis</taxon>
    </lineage>
</organism>
<name>A0A384JDE9_BOTFB</name>
<feature type="region of interest" description="Disordered" evidence="12">
    <location>
        <begin position="436"/>
        <end position="462"/>
    </location>
</feature>
<dbReference type="GO" id="GO:0003697">
    <property type="term" value="F:single-stranded DNA binding"/>
    <property type="evidence" value="ECO:0007669"/>
    <property type="project" value="TreeGrafter"/>
</dbReference>
<reference evidence="13 14" key="2">
    <citation type="journal article" date="2012" name="Eukaryot. Cell">
        <title>Genome update of Botrytis cinerea strains B05.10 and T4.</title>
        <authorList>
            <person name="Staats M."/>
            <person name="van Kan J.A."/>
        </authorList>
    </citation>
    <scope>NUCLEOTIDE SEQUENCE [LARGE SCALE GENOMIC DNA]</scope>
    <source>
        <strain evidence="13 14">B05.10</strain>
    </source>
</reference>
<comment type="subcellular location">
    <subcellularLocation>
        <location evidence="1">Nucleus</location>
    </subcellularLocation>
</comment>
<keyword evidence="5" id="KW-0378">Hydrolase</keyword>
<evidence type="ECO:0000313" key="13">
    <source>
        <dbReference type="EMBL" id="ATZ48635.1"/>
    </source>
</evidence>
<keyword evidence="14" id="KW-1185">Reference proteome</keyword>
<keyword evidence="4" id="KW-0227">DNA damage</keyword>
<keyword evidence="6" id="KW-0269">Exonuclease</keyword>
<comment type="similarity">
    <text evidence="2">Belongs to the tyrosyl-DNA phosphodiesterase family.</text>
</comment>
<accession>A0A384JDE9</accession>
<dbReference type="AlphaFoldDB" id="A0A384JDE9"/>
<evidence type="ECO:0000256" key="4">
    <source>
        <dbReference type="ARBA" id="ARBA00022763"/>
    </source>
</evidence>
<dbReference type="SUPFAM" id="SSF56024">
    <property type="entry name" value="Phospholipase D/nuclease"/>
    <property type="match status" value="2"/>
</dbReference>
<dbReference type="InterPro" id="IPR010347">
    <property type="entry name" value="Tdp1"/>
</dbReference>
<feature type="compositionally biased region" description="Basic and acidic residues" evidence="12">
    <location>
        <begin position="9"/>
        <end position="21"/>
    </location>
</feature>
<feature type="binding site" evidence="10">
    <location>
        <position position="473"/>
    </location>
    <ligand>
        <name>substrate</name>
    </ligand>
</feature>
<feature type="binding site" evidence="10">
    <location>
        <position position="207"/>
    </location>
    <ligand>
        <name>substrate</name>
    </ligand>
</feature>
<dbReference type="OrthoDB" id="47785at2759"/>
<dbReference type="Proteomes" id="UP000001798">
    <property type="component" value="Chromosome 3"/>
</dbReference>
<proteinExistence type="inferred from homology"/>
<evidence type="ECO:0008006" key="15">
    <source>
        <dbReference type="Google" id="ProtNLM"/>
    </source>
</evidence>
<evidence type="ECO:0000256" key="8">
    <source>
        <dbReference type="ARBA" id="ARBA00023242"/>
    </source>
</evidence>
<dbReference type="CDD" id="cd09194">
    <property type="entry name" value="PLDc_yTdp1_1"/>
    <property type="match status" value="1"/>
</dbReference>
<evidence type="ECO:0000256" key="12">
    <source>
        <dbReference type="SAM" id="MobiDB-lite"/>
    </source>
</evidence>
<keyword evidence="3" id="KW-0540">Nuclease</keyword>
<gene>
    <name evidence="13" type="ORF">BCIN_03g08250</name>
</gene>
<evidence type="ECO:0000256" key="10">
    <source>
        <dbReference type="PIRSR" id="PIRSR610347-2"/>
    </source>
</evidence>
<evidence type="ECO:0000256" key="5">
    <source>
        <dbReference type="ARBA" id="ARBA00022801"/>
    </source>
</evidence>
<reference evidence="13 14" key="1">
    <citation type="journal article" date="2011" name="PLoS Genet.">
        <title>Genomic analysis of the necrotrophic fungal pathogens Sclerotinia sclerotiorum and Botrytis cinerea.</title>
        <authorList>
            <person name="Amselem J."/>
            <person name="Cuomo C.A."/>
            <person name="van Kan J.A."/>
            <person name="Viaud M."/>
            <person name="Benito E.P."/>
            <person name="Couloux A."/>
            <person name="Coutinho P.M."/>
            <person name="de Vries R.P."/>
            <person name="Dyer P.S."/>
            <person name="Fillinger S."/>
            <person name="Fournier E."/>
            <person name="Gout L."/>
            <person name="Hahn M."/>
            <person name="Kohn L."/>
            <person name="Lapalu N."/>
            <person name="Plummer K.M."/>
            <person name="Pradier J.M."/>
            <person name="Quevillon E."/>
            <person name="Sharon A."/>
            <person name="Simon A."/>
            <person name="ten Have A."/>
            <person name="Tudzynski B."/>
            <person name="Tudzynski P."/>
            <person name="Wincker P."/>
            <person name="Andrew M."/>
            <person name="Anthouard V."/>
            <person name="Beever R.E."/>
            <person name="Beffa R."/>
            <person name="Benoit I."/>
            <person name="Bouzid O."/>
            <person name="Brault B."/>
            <person name="Chen Z."/>
            <person name="Choquer M."/>
            <person name="Collemare J."/>
            <person name="Cotton P."/>
            <person name="Danchin E.G."/>
            <person name="Da Silva C."/>
            <person name="Gautier A."/>
            <person name="Giraud C."/>
            <person name="Giraud T."/>
            <person name="Gonzalez C."/>
            <person name="Grossetete S."/>
            <person name="Guldener U."/>
            <person name="Henrissat B."/>
            <person name="Howlett B.J."/>
            <person name="Kodira C."/>
            <person name="Kretschmer M."/>
            <person name="Lappartient A."/>
            <person name="Leroch M."/>
            <person name="Levis C."/>
            <person name="Mauceli E."/>
            <person name="Neuveglise C."/>
            <person name="Oeser B."/>
            <person name="Pearson M."/>
            <person name="Poulain J."/>
            <person name="Poussereau N."/>
            <person name="Quesneville H."/>
            <person name="Rascle C."/>
            <person name="Schumacher J."/>
            <person name="Segurens B."/>
            <person name="Sexton A."/>
            <person name="Silva E."/>
            <person name="Sirven C."/>
            <person name="Soanes D.M."/>
            <person name="Talbot N.J."/>
            <person name="Templeton M."/>
            <person name="Yandava C."/>
            <person name="Yarden O."/>
            <person name="Zeng Q."/>
            <person name="Rollins J.A."/>
            <person name="Lebrun M.H."/>
            <person name="Dickman M."/>
        </authorList>
    </citation>
    <scope>NUCLEOTIDE SEQUENCE [LARGE SCALE GENOMIC DNA]</scope>
    <source>
        <strain evidence="13 14">B05.10</strain>
    </source>
</reference>
<dbReference type="GO" id="GO:0006281">
    <property type="term" value="P:DNA repair"/>
    <property type="evidence" value="ECO:0007669"/>
    <property type="project" value="UniProtKB-KW"/>
</dbReference>
<keyword evidence="8" id="KW-0539">Nucleus</keyword>
<feature type="active site" description="Proton donor/acceptor" evidence="9">
    <location>
        <position position="471"/>
    </location>
</feature>
<dbReference type="EMBL" id="CP009807">
    <property type="protein sequence ID" value="ATZ48635.1"/>
    <property type="molecule type" value="Genomic_DNA"/>
</dbReference>
<evidence type="ECO:0000256" key="7">
    <source>
        <dbReference type="ARBA" id="ARBA00023204"/>
    </source>
</evidence>
<dbReference type="CDD" id="cd09123">
    <property type="entry name" value="PLDc_Tdp1_2"/>
    <property type="match status" value="1"/>
</dbReference>
<dbReference type="GO" id="GO:0005634">
    <property type="term" value="C:nucleus"/>
    <property type="evidence" value="ECO:0007669"/>
    <property type="project" value="UniProtKB-SubCell"/>
</dbReference>
<dbReference type="GO" id="GO:0003690">
    <property type="term" value="F:double-stranded DNA binding"/>
    <property type="evidence" value="ECO:0007669"/>
    <property type="project" value="TreeGrafter"/>
</dbReference>
<dbReference type="RefSeq" id="XP_024547975.1">
    <property type="nucleotide sequence ID" value="XM_024692200.1"/>
</dbReference>
<feature type="region of interest" description="Disordered" evidence="12">
    <location>
        <begin position="1"/>
        <end position="86"/>
    </location>
</feature>
<dbReference type="PANTHER" id="PTHR12415:SF0">
    <property type="entry name" value="TYROSYL-DNA PHOSPHODIESTERASE 1"/>
    <property type="match status" value="1"/>
</dbReference>
<dbReference type="VEuPathDB" id="FungiDB:Bcin03g08250"/>
<dbReference type="Pfam" id="PF06087">
    <property type="entry name" value="Tyr-DNA_phospho"/>
    <property type="match status" value="1"/>
</dbReference>
<reference evidence="13 14" key="3">
    <citation type="journal article" date="2017" name="Mol. Plant Pathol.">
        <title>A gapless genome sequence of the fungus Botrytis cinerea.</title>
        <authorList>
            <person name="Van Kan J.A."/>
            <person name="Stassen J.H."/>
            <person name="Mosbach A."/>
            <person name="Van Der Lee T.A."/>
            <person name="Faino L."/>
            <person name="Farmer A.D."/>
            <person name="Papasotiriou D.G."/>
            <person name="Zhou S."/>
            <person name="Seidl M.F."/>
            <person name="Cottam E."/>
            <person name="Edel D."/>
            <person name="Hahn M."/>
            <person name="Schwartz D.C."/>
            <person name="Dietrich R.A."/>
            <person name="Widdison S."/>
            <person name="Scalliet G."/>
        </authorList>
    </citation>
    <scope>NUCLEOTIDE SEQUENCE [LARGE SCALE GENOMIC DNA]</scope>
    <source>
        <strain evidence="13 14">B05.10</strain>
    </source>
</reference>
<evidence type="ECO:0000256" key="3">
    <source>
        <dbReference type="ARBA" id="ARBA00022722"/>
    </source>
</evidence>
<dbReference type="GO" id="GO:0004527">
    <property type="term" value="F:exonuclease activity"/>
    <property type="evidence" value="ECO:0007669"/>
    <property type="project" value="UniProtKB-KW"/>
</dbReference>
<evidence type="ECO:0000256" key="9">
    <source>
        <dbReference type="PIRSR" id="PIRSR610347-1"/>
    </source>
</evidence>
<feature type="compositionally biased region" description="Low complexity" evidence="12">
    <location>
        <begin position="436"/>
        <end position="455"/>
    </location>
</feature>
<feature type="compositionally biased region" description="Polar residues" evidence="12">
    <location>
        <begin position="67"/>
        <end position="86"/>
    </location>
</feature>
<evidence type="ECO:0000256" key="6">
    <source>
        <dbReference type="ARBA" id="ARBA00022839"/>
    </source>
</evidence>
<sequence>MVQDQSQGPDEHALKKRKVDDTSNDTDNTNAKLVRRRMHRSISPPPLRRRRMGSPKPVMLEVEEETPNQNQREVNQTPVECPEQNSMDGKYPVLEHTKQRVVKSPFQLTTIRDLPDSSNVDTVSLKDILGDPLISECWEFNYLHDLDFLMEQFDEDVRNLVRVNVIHGFWKREDHSRLNLMEQASRYSNIKLLTAYMPEMFGTHHSKMLIIFRHDCTAQIIIHTANMIPFDWTNMTQALWKSPHLPLLNPKKPTLVEASRIGSGSKFKLDFLNYLRAYDTKRIICKSLIEQLLKYDFSEIKAALIASVPGKQDTELSPSQTGWGWAGLTNALKSVPSHHNTQPEIVIQVSSIASLGPTDKWLTHFFKALSESKSPRKTGSKFKIIFPTADEVRRSINGYASGNAIHTKILTPAQGKQLAYLKPMLCHWAGDGAQHSSSSSLSSNTPSKSSQSFTSPELKTQEAYRRRAAPHIKTYIRFSSDSTSSSSSQKSIDWMLVTSANLSKQAWGESINSADKVRICSYEIGVLVWPDLWEEKQNGKNVKMVPCFGNDTPSIPFVSPSLEIVGQKEIRVEGEEGHLKRKRCDDREDEKRQEESHTIIVGARMPYDLPLVSYGKDDIPWCASASYSEPDWMGKTWKT</sequence>
<dbReference type="PANTHER" id="PTHR12415">
    <property type="entry name" value="TYROSYL-DNA PHOSPHODIESTERASE 1"/>
    <property type="match status" value="1"/>
</dbReference>
<feature type="active site" description="Nucleophile" evidence="9">
    <location>
        <position position="205"/>
    </location>
</feature>
<dbReference type="Gene3D" id="3.30.870.10">
    <property type="entry name" value="Endonuclease Chain A"/>
    <property type="match status" value="2"/>
</dbReference>
<evidence type="ECO:0000313" key="14">
    <source>
        <dbReference type="Proteomes" id="UP000001798"/>
    </source>
</evidence>
<dbReference type="GeneID" id="5435499"/>
<keyword evidence="7" id="KW-0234">DNA repair</keyword>
<dbReference type="GO" id="GO:0017005">
    <property type="term" value="F:3'-tyrosyl-DNA phosphodiesterase activity"/>
    <property type="evidence" value="ECO:0007669"/>
    <property type="project" value="TreeGrafter"/>
</dbReference>
<dbReference type="KEGG" id="bfu:BCIN_03g08250"/>
<dbReference type="FunFam" id="3.30.870.10:FF:000038">
    <property type="entry name" value="Probable tyrosyl-DNA phosphodiesterase"/>
    <property type="match status" value="1"/>
</dbReference>
<protein>
    <recommendedName>
        <fullName evidence="15">Tyrosyl-dna phosphodiesterase protein</fullName>
    </recommendedName>
</protein>
<evidence type="ECO:0000256" key="2">
    <source>
        <dbReference type="ARBA" id="ARBA00010205"/>
    </source>
</evidence>
<evidence type="ECO:0000256" key="1">
    <source>
        <dbReference type="ARBA" id="ARBA00004123"/>
    </source>
</evidence>
<feature type="site" description="Interaction with DNA" evidence="11">
    <location>
        <position position="503"/>
    </location>
</feature>
<evidence type="ECO:0000256" key="11">
    <source>
        <dbReference type="PIRSR" id="PIRSR610347-3"/>
    </source>
</evidence>